<dbReference type="OrthoDB" id="417262at2759"/>
<dbReference type="Pfam" id="PF07912">
    <property type="entry name" value="ERp29_N"/>
    <property type="match status" value="1"/>
</dbReference>
<dbReference type="SUPFAM" id="SSF47933">
    <property type="entry name" value="ERP29 C domain-like"/>
    <property type="match status" value="1"/>
</dbReference>
<dbReference type="CDD" id="cd00238">
    <property type="entry name" value="ERp29c"/>
    <property type="match status" value="1"/>
</dbReference>
<evidence type="ECO:0000313" key="7">
    <source>
        <dbReference type="EMBL" id="CAH1802198.1"/>
    </source>
</evidence>
<keyword evidence="8" id="KW-1185">Reference proteome</keyword>
<feature type="chain" id="PRO_5035738292" description="Endoplasmic reticulum resident protein 29" evidence="4">
    <location>
        <begin position="18"/>
        <end position="247"/>
    </location>
</feature>
<dbReference type="FunFam" id="3.40.30.10:FF:000133">
    <property type="entry name" value="Endoplasmic reticulum resident protein 29"/>
    <property type="match status" value="1"/>
</dbReference>
<sequence>MMLFISITAALLCSVTGETIQGSVQLNAGVFDKIVPKHKVVLVKFDEAYPYGEKHDQFKELAQVTLSQPDLLLAEVNIQDYGDKDNSDLAERFGAKKEDFPVYKLFLEGQADAIDYTSNDKSVNALKQFLIKESGIWIGLPNCIESYDRLAKQFFSTKDLKERQDIIEKAEKEVGSINESQKQSADVYIKLLKKVLEKGDNLIDDEIKRVEKLKEQKVSDKKRNQLKERLNILTSLQLQKGATKDEL</sequence>
<dbReference type="Proteomes" id="UP000749559">
    <property type="component" value="Unassembled WGS sequence"/>
</dbReference>
<keyword evidence="2" id="KW-0256">Endoplasmic reticulum</keyword>
<dbReference type="AlphaFoldDB" id="A0A8S4Q6K4"/>
<evidence type="ECO:0000256" key="2">
    <source>
        <dbReference type="ARBA" id="ARBA00022824"/>
    </source>
</evidence>
<dbReference type="PANTHER" id="PTHR12211">
    <property type="entry name" value="ENDOPLASMIC RETICULUM PROTEIN ERP29"/>
    <property type="match status" value="1"/>
</dbReference>
<feature type="domain" description="Endoplasmic reticulum resident protein 29 C-terminal" evidence="5">
    <location>
        <begin position="143"/>
        <end position="235"/>
    </location>
</feature>
<dbReference type="InterPro" id="IPR036249">
    <property type="entry name" value="Thioredoxin-like_sf"/>
</dbReference>
<dbReference type="InterPro" id="IPR036356">
    <property type="entry name" value="ERp29_C_sf"/>
</dbReference>
<comment type="caution">
    <text evidence="7">The sequence shown here is derived from an EMBL/GenBank/DDBJ whole genome shotgun (WGS) entry which is preliminary data.</text>
</comment>
<reference evidence="7" key="1">
    <citation type="submission" date="2022-03" db="EMBL/GenBank/DDBJ databases">
        <authorList>
            <person name="Martin C."/>
        </authorList>
    </citation>
    <scope>NUCLEOTIDE SEQUENCE</scope>
</reference>
<organism evidence="7 8">
    <name type="scientific">Owenia fusiformis</name>
    <name type="common">Polychaete worm</name>
    <dbReference type="NCBI Taxonomy" id="6347"/>
    <lineage>
        <taxon>Eukaryota</taxon>
        <taxon>Metazoa</taxon>
        <taxon>Spiralia</taxon>
        <taxon>Lophotrochozoa</taxon>
        <taxon>Annelida</taxon>
        <taxon>Polychaeta</taxon>
        <taxon>Sedentaria</taxon>
        <taxon>Canalipalpata</taxon>
        <taxon>Sabellida</taxon>
        <taxon>Oweniida</taxon>
        <taxon>Oweniidae</taxon>
        <taxon>Owenia</taxon>
    </lineage>
</organism>
<dbReference type="InterPro" id="IPR012883">
    <property type="entry name" value="ERp29_N"/>
</dbReference>
<name>A0A8S4Q6K4_OWEFU</name>
<dbReference type="InterPro" id="IPR016855">
    <property type="entry name" value="ERp29"/>
</dbReference>
<feature type="domain" description="ERp29 N-terminal" evidence="6">
    <location>
        <begin position="19"/>
        <end position="141"/>
    </location>
</feature>
<evidence type="ECO:0000256" key="4">
    <source>
        <dbReference type="SAM" id="SignalP"/>
    </source>
</evidence>
<evidence type="ECO:0000259" key="6">
    <source>
        <dbReference type="Pfam" id="PF07912"/>
    </source>
</evidence>
<dbReference type="InterPro" id="IPR011679">
    <property type="entry name" value="ERp29_C"/>
</dbReference>
<dbReference type="Gene3D" id="1.20.1150.12">
    <property type="entry name" value="Endoplasmic reticulum resident protein 29, C-terminal domain"/>
    <property type="match status" value="1"/>
</dbReference>
<accession>A0A8S4Q6K4</accession>
<proteinExistence type="predicted"/>
<gene>
    <name evidence="7" type="ORF">OFUS_LOCUS25908</name>
</gene>
<keyword evidence="4" id="KW-0732">Signal</keyword>
<dbReference type="EMBL" id="CAIIXF020000012">
    <property type="protein sequence ID" value="CAH1802198.1"/>
    <property type="molecule type" value="Genomic_DNA"/>
</dbReference>
<dbReference type="GO" id="GO:0009306">
    <property type="term" value="P:protein secretion"/>
    <property type="evidence" value="ECO:0007669"/>
    <property type="project" value="InterPro"/>
</dbReference>
<dbReference type="PANTHER" id="PTHR12211:SF0">
    <property type="entry name" value="ENDOPLASMIC RETICULUM RESIDENT PROTEIN 29"/>
    <property type="match status" value="1"/>
</dbReference>
<feature type="coiled-coil region" evidence="3">
    <location>
        <begin position="196"/>
        <end position="223"/>
    </location>
</feature>
<evidence type="ECO:0000256" key="3">
    <source>
        <dbReference type="SAM" id="Coils"/>
    </source>
</evidence>
<evidence type="ECO:0000256" key="1">
    <source>
        <dbReference type="ARBA" id="ARBA00014173"/>
    </source>
</evidence>
<dbReference type="Pfam" id="PF07749">
    <property type="entry name" value="ERp29"/>
    <property type="match status" value="1"/>
</dbReference>
<keyword evidence="3" id="KW-0175">Coiled coil</keyword>
<dbReference type="SUPFAM" id="SSF52833">
    <property type="entry name" value="Thioredoxin-like"/>
    <property type="match status" value="1"/>
</dbReference>
<dbReference type="FunFam" id="1.20.1150.12:FF:000001">
    <property type="entry name" value="Endoplasmic reticulum resident protein 29"/>
    <property type="match status" value="1"/>
</dbReference>
<evidence type="ECO:0000313" key="8">
    <source>
        <dbReference type="Proteomes" id="UP000749559"/>
    </source>
</evidence>
<feature type="signal peptide" evidence="4">
    <location>
        <begin position="1"/>
        <end position="17"/>
    </location>
</feature>
<evidence type="ECO:0000259" key="5">
    <source>
        <dbReference type="Pfam" id="PF07749"/>
    </source>
</evidence>
<dbReference type="Gene3D" id="3.40.30.10">
    <property type="entry name" value="Glutaredoxin"/>
    <property type="match status" value="1"/>
</dbReference>
<dbReference type="GO" id="GO:0005788">
    <property type="term" value="C:endoplasmic reticulum lumen"/>
    <property type="evidence" value="ECO:0007669"/>
    <property type="project" value="InterPro"/>
</dbReference>
<protein>
    <recommendedName>
        <fullName evidence="1">Endoplasmic reticulum resident protein 29</fullName>
    </recommendedName>
</protein>